<dbReference type="RefSeq" id="WP_143158205.1">
    <property type="nucleotide sequence ID" value="NZ_FQYR01000002.1"/>
</dbReference>
<dbReference type="Proteomes" id="UP000184510">
    <property type="component" value="Unassembled WGS sequence"/>
</dbReference>
<dbReference type="InParanoid" id="A0A1M6DT71"/>
<dbReference type="EMBL" id="FQYR01000002">
    <property type="protein sequence ID" value="SHI76375.1"/>
    <property type="molecule type" value="Genomic_DNA"/>
</dbReference>
<proteinExistence type="predicted"/>
<evidence type="ECO:0000256" key="1">
    <source>
        <dbReference type="SAM" id="SignalP"/>
    </source>
</evidence>
<reference evidence="2 3" key="1">
    <citation type="submission" date="2016-11" db="EMBL/GenBank/DDBJ databases">
        <authorList>
            <person name="Jaros S."/>
            <person name="Januszkiewicz K."/>
            <person name="Wedrychowicz H."/>
        </authorList>
    </citation>
    <scope>NUCLEOTIDE SEQUENCE [LARGE SCALE GENOMIC DNA]</scope>
    <source>
        <strain evidence="2 3">DSM 18772</strain>
    </source>
</reference>
<keyword evidence="3" id="KW-1185">Reference proteome</keyword>
<feature type="signal peptide" evidence="1">
    <location>
        <begin position="1"/>
        <end position="20"/>
    </location>
</feature>
<name>A0A1M6DT71_9BACT</name>
<evidence type="ECO:0008006" key="4">
    <source>
        <dbReference type="Google" id="ProtNLM"/>
    </source>
</evidence>
<dbReference type="OrthoDB" id="9814098at2"/>
<evidence type="ECO:0000313" key="2">
    <source>
        <dbReference type="EMBL" id="SHI76375.1"/>
    </source>
</evidence>
<protein>
    <recommendedName>
        <fullName evidence="4">Peptidase_C39 like family protein</fullName>
    </recommendedName>
</protein>
<sequence length="477" mass="53772">MTSRLLLLASCLLPFSTLHALEITQSGTGKTLEVTPVSFRGKNITFKQGGKTFSLPASSLTPESRQKIASWFIYERERNAEKYSAIQQAIGHELFNSRSSLWNEKAETVAKRLNWRPESYTGVLSFRSYPSPKYGFLNAHPYCCTLYADENNKVSHLSLVFANKGDYGSTVGFGQDHFQPQGDLPSPSNLNEAIARDAKSISTQLTAILGEPTEQRYGEKEDRRNALRWDFLDHAFILSERSHEYTHLLIVPSDIADNEGKQDFIKDQDLREMLSKNIARKENGDTYLDNIPMVNQGPKGYCTPATFERAMRYMQVPADMYLLATIATAQGGGTNPARLADEAKRIIRSKARRIKDLDLRSELDMKLVQKYIDKGVPILWNMRSLSKYNEIANSRTKERESVKDFDVWATAIQEEAEKALPLLRDNSNHHTCMIIGYNAKTNEIAVSDSWGPRFALRWIHLDIATAVSGGGGFVIDL</sequence>
<keyword evidence="1" id="KW-0732">Signal</keyword>
<dbReference type="AlphaFoldDB" id="A0A1M6DT71"/>
<accession>A0A1M6DT71</accession>
<organism evidence="2 3">
    <name type="scientific">Rubritalea squalenifaciens DSM 18772</name>
    <dbReference type="NCBI Taxonomy" id="1123071"/>
    <lineage>
        <taxon>Bacteria</taxon>
        <taxon>Pseudomonadati</taxon>
        <taxon>Verrucomicrobiota</taxon>
        <taxon>Verrucomicrobiia</taxon>
        <taxon>Verrucomicrobiales</taxon>
        <taxon>Rubritaleaceae</taxon>
        <taxon>Rubritalea</taxon>
    </lineage>
</organism>
<dbReference type="STRING" id="1123071.SAMN02745181_0826"/>
<feature type="chain" id="PRO_5012883947" description="Peptidase_C39 like family protein" evidence="1">
    <location>
        <begin position="21"/>
        <end position="477"/>
    </location>
</feature>
<evidence type="ECO:0000313" key="3">
    <source>
        <dbReference type="Proteomes" id="UP000184510"/>
    </source>
</evidence>
<gene>
    <name evidence="2" type="ORF">SAMN02745181_0826</name>
</gene>